<dbReference type="FunCoup" id="E0V9H6">
    <property type="interactions" value="1205"/>
</dbReference>
<dbReference type="HOGENOM" id="CLU_023840_0_0_1"/>
<dbReference type="SUPFAM" id="SSF46938">
    <property type="entry name" value="CRAL/TRIO N-terminal domain"/>
    <property type="match status" value="1"/>
</dbReference>
<dbReference type="Gene3D" id="3.40.525.10">
    <property type="entry name" value="CRAL-TRIO lipid binding domain"/>
    <property type="match status" value="1"/>
</dbReference>
<dbReference type="Pfam" id="PF00650">
    <property type="entry name" value="CRAL_TRIO"/>
    <property type="match status" value="1"/>
</dbReference>
<dbReference type="Pfam" id="PF04707">
    <property type="entry name" value="PRELI"/>
    <property type="match status" value="1"/>
</dbReference>
<dbReference type="VEuPathDB" id="VectorBase:PHUM012110"/>
<dbReference type="Pfam" id="PF03765">
    <property type="entry name" value="CRAL_TRIO_N"/>
    <property type="match status" value="1"/>
</dbReference>
<keyword evidence="6" id="KW-1185">Reference proteome</keyword>
<dbReference type="InterPro" id="IPR051064">
    <property type="entry name" value="SEC14/CRAL-TRIO_domain"/>
</dbReference>
<dbReference type="PROSITE" id="PS50191">
    <property type="entry name" value="CRAL_TRIO"/>
    <property type="match status" value="1"/>
</dbReference>
<evidence type="ECO:0000259" key="2">
    <source>
        <dbReference type="PROSITE" id="PS50191"/>
    </source>
</evidence>
<sequence length="584" mass="66635">MVQKYQSPVRVYKYPFELVMMAYERRFPSCPLIPVVLNCEITSDVESPDGSVRYTERRCKLGVEAPYLLKKIIGVEVIYFIQKNTLDRRKRVLDIEAYNESFASRVTILEHCRYFVHPENTDWTCFEQSATLDIRNFLGFENSIEKLAMKQYSANIAKGKEVVDFFVNQLKEEGITHVPIWTPPADSVQDSGEINSSSLFKDDISVDDTHKGQGDQFQLEADYIKRYLGELSLIQESNLVQLKKWVPNDSTLLRFLRASDFNVEKAREMLSQSLIWRKKHAVDRILLEYIPPQVVKDYFPGGWHHNDKDGRPLFLLCLGQMDVKGLIKSIGEDGLLKLTLSVCEEGLKLMEEATRNSGKPISTWTLLVDLEGLNMRHLWRPGIRALLRIIEIVEANYPETMGRVLIIRAPRVFPILWTLVGTFIDENTRTKFLFYGGNNYLASGGLVDYISKDILPHFLGGPCQANIALGGLVPKSLYSTNSELEKEGSSLMEDSIYRSINLGKGQSHEVVIHIEEPQTVITWDFDVMRQDVMFSVLITHIPLPTKEKNSYILNRRGSMTSLQSGHSAFSSLSNRSRNSSCPSR</sequence>
<dbReference type="Proteomes" id="UP000009046">
    <property type="component" value="Unassembled WGS sequence"/>
</dbReference>
<dbReference type="EnsemblMetazoa" id="PHUM012110-RA">
    <property type="protein sequence ID" value="PHUM012110-PA"/>
    <property type="gene ID" value="PHUM012110"/>
</dbReference>
<dbReference type="OMA" id="VEKALIC"/>
<dbReference type="PANTHER" id="PTHR23324">
    <property type="entry name" value="SEC14 RELATED PROTEIN"/>
    <property type="match status" value="1"/>
</dbReference>
<gene>
    <name evidence="5" type="primary">8233731</name>
    <name evidence="4" type="ORF">Phum_PHUM012110</name>
</gene>
<dbReference type="AlphaFoldDB" id="E0V9H6"/>
<dbReference type="STRING" id="121224.E0V9H6"/>
<dbReference type="InterPro" id="IPR001251">
    <property type="entry name" value="CRAL-TRIO_dom"/>
</dbReference>
<dbReference type="OrthoDB" id="30289at2759"/>
<dbReference type="InterPro" id="IPR011074">
    <property type="entry name" value="CRAL/TRIO_N_dom"/>
</dbReference>
<dbReference type="InterPro" id="IPR036865">
    <property type="entry name" value="CRAL-TRIO_dom_sf"/>
</dbReference>
<dbReference type="SMART" id="SM00516">
    <property type="entry name" value="SEC14"/>
    <property type="match status" value="1"/>
</dbReference>
<dbReference type="EMBL" id="DS234993">
    <property type="protein sequence ID" value="EEB10032.1"/>
    <property type="molecule type" value="Genomic_DNA"/>
</dbReference>
<dbReference type="CDD" id="cd00170">
    <property type="entry name" value="SEC14"/>
    <property type="match status" value="1"/>
</dbReference>
<feature type="domain" description="PRELI/MSF1" evidence="3">
    <location>
        <begin position="3"/>
        <end position="175"/>
    </location>
</feature>
<dbReference type="eggNOG" id="KOG1471">
    <property type="taxonomic scope" value="Eukaryota"/>
</dbReference>
<protein>
    <recommendedName>
        <fullName evidence="7">Protein real-time</fullName>
    </recommendedName>
</protein>
<feature type="compositionally biased region" description="Low complexity" evidence="1">
    <location>
        <begin position="567"/>
        <end position="584"/>
    </location>
</feature>
<reference evidence="4" key="1">
    <citation type="submission" date="2007-04" db="EMBL/GenBank/DDBJ databases">
        <title>Annotation of Pediculus humanus corporis strain USDA.</title>
        <authorList>
            <person name="Kirkness E."/>
            <person name="Hannick L."/>
            <person name="Hass B."/>
            <person name="Bruggner R."/>
            <person name="Lawson D."/>
            <person name="Bidwell S."/>
            <person name="Joardar V."/>
            <person name="Caler E."/>
            <person name="Walenz B."/>
            <person name="Inman J."/>
            <person name="Schobel S."/>
            <person name="Galinsky K."/>
            <person name="Amedeo P."/>
            <person name="Strausberg R."/>
        </authorList>
    </citation>
    <scope>NUCLEOTIDE SEQUENCE</scope>
    <source>
        <strain evidence="4">USDA</strain>
    </source>
</reference>
<evidence type="ECO:0000259" key="3">
    <source>
        <dbReference type="PROSITE" id="PS50904"/>
    </source>
</evidence>
<dbReference type="InterPro" id="IPR036598">
    <property type="entry name" value="GOLD_dom_sf"/>
</dbReference>
<evidence type="ECO:0000313" key="6">
    <source>
        <dbReference type="Proteomes" id="UP000009046"/>
    </source>
</evidence>
<dbReference type="SUPFAM" id="SSF101576">
    <property type="entry name" value="Supernatant protein factor (SPF), C-terminal domain"/>
    <property type="match status" value="1"/>
</dbReference>
<dbReference type="KEGG" id="phu:Phum_PHUM012110"/>
<dbReference type="CTD" id="8233731"/>
<accession>E0V9H6</accession>
<feature type="region of interest" description="Disordered" evidence="1">
    <location>
        <begin position="563"/>
        <end position="584"/>
    </location>
</feature>
<reference evidence="4" key="2">
    <citation type="submission" date="2007-04" db="EMBL/GenBank/DDBJ databases">
        <title>The genome of the human body louse.</title>
        <authorList>
            <consortium name="The Human Body Louse Genome Consortium"/>
            <person name="Kirkness E."/>
            <person name="Walenz B."/>
            <person name="Hass B."/>
            <person name="Bruggner R."/>
            <person name="Strausberg R."/>
        </authorList>
    </citation>
    <scope>NUCLEOTIDE SEQUENCE</scope>
    <source>
        <strain evidence="4">USDA</strain>
    </source>
</reference>
<evidence type="ECO:0008006" key="7">
    <source>
        <dbReference type="Google" id="ProtNLM"/>
    </source>
</evidence>
<name>E0V9H6_PEDHC</name>
<feature type="domain" description="CRAL-TRIO" evidence="2">
    <location>
        <begin position="291"/>
        <end position="467"/>
    </location>
</feature>
<dbReference type="GeneID" id="8233731"/>
<dbReference type="SUPFAM" id="SSF52087">
    <property type="entry name" value="CRAL/TRIO domain"/>
    <property type="match status" value="1"/>
</dbReference>
<dbReference type="GO" id="GO:0005737">
    <property type="term" value="C:cytoplasm"/>
    <property type="evidence" value="ECO:0007669"/>
    <property type="project" value="TreeGrafter"/>
</dbReference>
<dbReference type="Gene3D" id="2.60.120.680">
    <property type="entry name" value="GOLD domain"/>
    <property type="match status" value="1"/>
</dbReference>
<dbReference type="EMBL" id="AAZO01000144">
    <property type="status" value="NOT_ANNOTATED_CDS"/>
    <property type="molecule type" value="Genomic_DNA"/>
</dbReference>
<dbReference type="SMART" id="SM01100">
    <property type="entry name" value="CRAL_TRIO_N"/>
    <property type="match status" value="1"/>
</dbReference>
<dbReference type="InterPro" id="IPR006797">
    <property type="entry name" value="PRELI/MSF1_dom"/>
</dbReference>
<proteinExistence type="predicted"/>
<evidence type="ECO:0000313" key="4">
    <source>
        <dbReference type="EMBL" id="EEB10032.1"/>
    </source>
</evidence>
<dbReference type="PANTHER" id="PTHR23324:SF66">
    <property type="entry name" value="PROTEIN REAL-TIME"/>
    <property type="match status" value="1"/>
</dbReference>
<dbReference type="RefSeq" id="XP_002422770.1">
    <property type="nucleotide sequence ID" value="XM_002422725.1"/>
</dbReference>
<dbReference type="InterPro" id="IPR036273">
    <property type="entry name" value="CRAL/TRIO_N_dom_sf"/>
</dbReference>
<evidence type="ECO:0000256" key="1">
    <source>
        <dbReference type="SAM" id="MobiDB-lite"/>
    </source>
</evidence>
<reference evidence="5" key="3">
    <citation type="submission" date="2021-02" db="UniProtKB">
        <authorList>
            <consortium name="EnsemblMetazoa"/>
        </authorList>
    </citation>
    <scope>IDENTIFICATION</scope>
    <source>
        <strain evidence="5">USDA</strain>
    </source>
</reference>
<dbReference type="PROSITE" id="PS50904">
    <property type="entry name" value="PRELI_MSF1"/>
    <property type="match status" value="1"/>
</dbReference>
<dbReference type="InParanoid" id="E0V9H6"/>
<organism>
    <name type="scientific">Pediculus humanus subsp. corporis</name>
    <name type="common">Body louse</name>
    <dbReference type="NCBI Taxonomy" id="121224"/>
    <lineage>
        <taxon>Eukaryota</taxon>
        <taxon>Metazoa</taxon>
        <taxon>Ecdysozoa</taxon>
        <taxon>Arthropoda</taxon>
        <taxon>Hexapoda</taxon>
        <taxon>Insecta</taxon>
        <taxon>Pterygota</taxon>
        <taxon>Neoptera</taxon>
        <taxon>Paraneoptera</taxon>
        <taxon>Psocodea</taxon>
        <taxon>Troctomorpha</taxon>
        <taxon>Phthiraptera</taxon>
        <taxon>Anoplura</taxon>
        <taxon>Pediculidae</taxon>
        <taxon>Pediculus</taxon>
    </lineage>
</organism>
<dbReference type="EMBL" id="AAZO01000145">
    <property type="status" value="NOT_ANNOTATED_CDS"/>
    <property type="molecule type" value="Genomic_DNA"/>
</dbReference>
<evidence type="ECO:0000313" key="5">
    <source>
        <dbReference type="EnsemblMetazoa" id="PHUM012110-PA"/>
    </source>
</evidence>